<accession>A0ABW5HCC6</accession>
<evidence type="ECO:0000256" key="3">
    <source>
        <dbReference type="ARBA" id="ARBA00023163"/>
    </source>
</evidence>
<dbReference type="CDD" id="cd00090">
    <property type="entry name" value="HTH_ARSR"/>
    <property type="match status" value="1"/>
</dbReference>
<evidence type="ECO:0000313" key="6">
    <source>
        <dbReference type="Proteomes" id="UP001597483"/>
    </source>
</evidence>
<evidence type="ECO:0000256" key="2">
    <source>
        <dbReference type="ARBA" id="ARBA00023125"/>
    </source>
</evidence>
<dbReference type="Gene3D" id="1.10.10.10">
    <property type="entry name" value="Winged helix-like DNA-binding domain superfamily/Winged helix DNA-binding domain"/>
    <property type="match status" value="1"/>
</dbReference>
<keyword evidence="3" id="KW-0804">Transcription</keyword>
<dbReference type="SMART" id="SM00347">
    <property type="entry name" value="HTH_MARR"/>
    <property type="match status" value="1"/>
</dbReference>
<reference evidence="6" key="1">
    <citation type="journal article" date="2019" name="Int. J. Syst. Evol. Microbiol.">
        <title>The Global Catalogue of Microorganisms (GCM) 10K type strain sequencing project: providing services to taxonomists for standard genome sequencing and annotation.</title>
        <authorList>
            <consortium name="The Broad Institute Genomics Platform"/>
            <consortium name="The Broad Institute Genome Sequencing Center for Infectious Disease"/>
            <person name="Wu L."/>
            <person name="Ma J."/>
        </authorList>
    </citation>
    <scope>NUCLEOTIDE SEQUENCE [LARGE SCALE GENOMIC DNA]</scope>
    <source>
        <strain evidence="6">CGMCC 4.7641</strain>
    </source>
</reference>
<keyword evidence="1" id="KW-0805">Transcription regulation</keyword>
<keyword evidence="2" id="KW-0238">DNA-binding</keyword>
<dbReference type="InterPro" id="IPR000835">
    <property type="entry name" value="HTH_MarR-typ"/>
</dbReference>
<name>A0ABW5HCC6_9PSEU</name>
<comment type="caution">
    <text evidence="5">The sequence shown here is derived from an EMBL/GenBank/DDBJ whole genome shotgun (WGS) entry which is preliminary data.</text>
</comment>
<dbReference type="InterPro" id="IPR011991">
    <property type="entry name" value="ArsR-like_HTH"/>
</dbReference>
<dbReference type="PROSITE" id="PS50995">
    <property type="entry name" value="HTH_MARR_2"/>
    <property type="match status" value="1"/>
</dbReference>
<evidence type="ECO:0000259" key="4">
    <source>
        <dbReference type="PROSITE" id="PS50995"/>
    </source>
</evidence>
<organism evidence="5 6">
    <name type="scientific">Amycolatopsis silviterrae</name>
    <dbReference type="NCBI Taxonomy" id="1656914"/>
    <lineage>
        <taxon>Bacteria</taxon>
        <taxon>Bacillati</taxon>
        <taxon>Actinomycetota</taxon>
        <taxon>Actinomycetes</taxon>
        <taxon>Pseudonocardiales</taxon>
        <taxon>Pseudonocardiaceae</taxon>
        <taxon>Amycolatopsis</taxon>
    </lineage>
</organism>
<dbReference type="RefSeq" id="WP_378307616.1">
    <property type="nucleotide sequence ID" value="NZ_JBHUKS010000016.1"/>
</dbReference>
<dbReference type="Pfam" id="PF12802">
    <property type="entry name" value="MarR_2"/>
    <property type="match status" value="1"/>
</dbReference>
<feature type="domain" description="HTH marR-type" evidence="4">
    <location>
        <begin position="1"/>
        <end position="131"/>
    </location>
</feature>
<dbReference type="InterPro" id="IPR036388">
    <property type="entry name" value="WH-like_DNA-bd_sf"/>
</dbReference>
<dbReference type="PANTHER" id="PTHR39515">
    <property type="entry name" value="CONSERVED PROTEIN"/>
    <property type="match status" value="1"/>
</dbReference>
<keyword evidence="6" id="KW-1185">Reference proteome</keyword>
<dbReference type="EMBL" id="JBHUKS010000016">
    <property type="protein sequence ID" value="MFD2470402.1"/>
    <property type="molecule type" value="Genomic_DNA"/>
</dbReference>
<proteinExistence type="predicted"/>
<dbReference type="PROSITE" id="PS01117">
    <property type="entry name" value="HTH_MARR_1"/>
    <property type="match status" value="1"/>
</dbReference>
<dbReference type="SUPFAM" id="SSF46785">
    <property type="entry name" value="Winged helix' DNA-binding domain"/>
    <property type="match status" value="1"/>
</dbReference>
<dbReference type="InterPro" id="IPR023187">
    <property type="entry name" value="Tscrpt_reg_MarR-type_CS"/>
</dbReference>
<dbReference type="PANTHER" id="PTHR39515:SF2">
    <property type="entry name" value="HTH-TYPE TRANSCRIPTIONAL REGULATOR RV0880"/>
    <property type="match status" value="1"/>
</dbReference>
<dbReference type="InterPro" id="IPR052526">
    <property type="entry name" value="HTH-type_Bedaq_tolerance"/>
</dbReference>
<protein>
    <submittedName>
        <fullName evidence="5">MarR family winged helix-turn-helix transcriptional regulator</fullName>
    </submittedName>
</protein>
<sequence length="146" mass="15710">MSDADQVARQLLALARLVKRAEPAPVEPMCLPLLAMLAEEGPFRAGEIAATLGVHPSTVSRQVAGLVRAGLVERRADPEDGRASPLVVTAAGRRILDAEHQRRAAQFGTALAGWSPEARARFADLLGCFVSDLQRTRPLPLDVIER</sequence>
<gene>
    <name evidence="5" type="ORF">ACFSVL_23640</name>
</gene>
<evidence type="ECO:0000256" key="1">
    <source>
        <dbReference type="ARBA" id="ARBA00023015"/>
    </source>
</evidence>
<dbReference type="Proteomes" id="UP001597483">
    <property type="component" value="Unassembled WGS sequence"/>
</dbReference>
<evidence type="ECO:0000313" key="5">
    <source>
        <dbReference type="EMBL" id="MFD2470402.1"/>
    </source>
</evidence>
<dbReference type="InterPro" id="IPR036390">
    <property type="entry name" value="WH_DNA-bd_sf"/>
</dbReference>